<dbReference type="EMBL" id="BAAADS010000010">
    <property type="protein sequence ID" value="GAA0599632.1"/>
    <property type="molecule type" value="Genomic_DNA"/>
</dbReference>
<gene>
    <name evidence="1" type="ORF">GCM10009001_14930</name>
</gene>
<protein>
    <recommendedName>
        <fullName evidence="3">Ferritin-like domain-containing protein</fullName>
    </recommendedName>
</protein>
<evidence type="ECO:0000313" key="2">
    <source>
        <dbReference type="Proteomes" id="UP001500866"/>
    </source>
</evidence>
<evidence type="ECO:0008006" key="3">
    <source>
        <dbReference type="Google" id="ProtNLM"/>
    </source>
</evidence>
<accession>A0ABN1FX58</accession>
<reference evidence="1 2" key="1">
    <citation type="journal article" date="2019" name="Int. J. Syst. Evol. Microbiol.">
        <title>The Global Catalogue of Microorganisms (GCM) 10K type strain sequencing project: providing services to taxonomists for standard genome sequencing and annotation.</title>
        <authorList>
            <consortium name="The Broad Institute Genomics Platform"/>
            <consortium name="The Broad Institute Genome Sequencing Center for Infectious Disease"/>
            <person name="Wu L."/>
            <person name="Ma J."/>
        </authorList>
    </citation>
    <scope>NUCLEOTIDE SEQUENCE [LARGE SCALE GENOMIC DNA]</scope>
    <source>
        <strain evidence="1 2">JCM 15395</strain>
    </source>
</reference>
<name>A0ABN1FX58_9BACI</name>
<dbReference type="Proteomes" id="UP001500866">
    <property type="component" value="Unassembled WGS sequence"/>
</dbReference>
<comment type="caution">
    <text evidence="1">The sequence shown here is derived from an EMBL/GenBank/DDBJ whole genome shotgun (WGS) entry which is preliminary data.</text>
</comment>
<proteinExistence type="predicted"/>
<keyword evidence="2" id="KW-1185">Reference proteome</keyword>
<organism evidence="1 2">
    <name type="scientific">Virgibacillus siamensis</name>
    <dbReference type="NCBI Taxonomy" id="480071"/>
    <lineage>
        <taxon>Bacteria</taxon>
        <taxon>Bacillati</taxon>
        <taxon>Bacillota</taxon>
        <taxon>Bacilli</taxon>
        <taxon>Bacillales</taxon>
        <taxon>Bacillaceae</taxon>
        <taxon>Virgibacillus</taxon>
    </lineage>
</organism>
<sequence length="74" mass="8521">MGQPDTCWKTVICSIVFNADLPYGVGFFNAVEFTGKYRVTSAQFSSKITELEEWEHAKVFFAIYHFINGYRIIS</sequence>
<evidence type="ECO:0000313" key="1">
    <source>
        <dbReference type="EMBL" id="GAA0599632.1"/>
    </source>
</evidence>